<organism evidence="8 9">
    <name type="scientific">Dreissena polymorpha</name>
    <name type="common">Zebra mussel</name>
    <name type="synonym">Mytilus polymorpha</name>
    <dbReference type="NCBI Taxonomy" id="45954"/>
    <lineage>
        <taxon>Eukaryota</taxon>
        <taxon>Metazoa</taxon>
        <taxon>Spiralia</taxon>
        <taxon>Lophotrochozoa</taxon>
        <taxon>Mollusca</taxon>
        <taxon>Bivalvia</taxon>
        <taxon>Autobranchia</taxon>
        <taxon>Heteroconchia</taxon>
        <taxon>Euheterodonta</taxon>
        <taxon>Imparidentia</taxon>
        <taxon>Neoheterodontei</taxon>
        <taxon>Myida</taxon>
        <taxon>Dreissenoidea</taxon>
        <taxon>Dreissenidae</taxon>
        <taxon>Dreissena</taxon>
    </lineage>
</organism>
<dbReference type="AlphaFoldDB" id="A0A9D4MWR9"/>
<feature type="compositionally biased region" description="Polar residues" evidence="6">
    <location>
        <begin position="722"/>
        <end position="748"/>
    </location>
</feature>
<keyword evidence="1" id="KW-0805">Transcription regulation</keyword>
<dbReference type="Proteomes" id="UP000828390">
    <property type="component" value="Unassembled WGS sequence"/>
</dbReference>
<dbReference type="PROSITE" id="PS50118">
    <property type="entry name" value="HMG_BOX_2"/>
    <property type="match status" value="1"/>
</dbReference>
<dbReference type="Gene3D" id="1.10.30.10">
    <property type="entry name" value="High mobility group box domain"/>
    <property type="match status" value="1"/>
</dbReference>
<dbReference type="CDD" id="cd22042">
    <property type="entry name" value="HMG-box_EGL13-like"/>
    <property type="match status" value="1"/>
</dbReference>
<evidence type="ECO:0000256" key="6">
    <source>
        <dbReference type="SAM" id="MobiDB-lite"/>
    </source>
</evidence>
<reference evidence="8" key="2">
    <citation type="submission" date="2020-11" db="EMBL/GenBank/DDBJ databases">
        <authorList>
            <person name="McCartney M.A."/>
            <person name="Auch B."/>
            <person name="Kono T."/>
            <person name="Mallez S."/>
            <person name="Becker A."/>
            <person name="Gohl D.M."/>
            <person name="Silverstein K.A.T."/>
            <person name="Koren S."/>
            <person name="Bechman K.B."/>
            <person name="Herman A."/>
            <person name="Abrahante J.E."/>
            <person name="Garbe J."/>
        </authorList>
    </citation>
    <scope>NUCLEOTIDE SEQUENCE</scope>
    <source>
        <strain evidence="8">Duluth1</strain>
        <tissue evidence="8">Whole animal</tissue>
    </source>
</reference>
<feature type="domain" description="HMG box" evidence="7">
    <location>
        <begin position="536"/>
        <end position="604"/>
    </location>
</feature>
<feature type="compositionally biased region" description="Basic and acidic residues" evidence="6">
    <location>
        <begin position="201"/>
        <end position="222"/>
    </location>
</feature>
<dbReference type="InterPro" id="IPR036910">
    <property type="entry name" value="HMG_box_dom_sf"/>
</dbReference>
<evidence type="ECO:0000256" key="4">
    <source>
        <dbReference type="ARBA" id="ARBA00023242"/>
    </source>
</evidence>
<keyword evidence="3" id="KW-0804">Transcription</keyword>
<evidence type="ECO:0000256" key="2">
    <source>
        <dbReference type="ARBA" id="ARBA00023125"/>
    </source>
</evidence>
<feature type="compositionally biased region" description="Polar residues" evidence="6">
    <location>
        <begin position="64"/>
        <end position="76"/>
    </location>
</feature>
<dbReference type="Pfam" id="PF00505">
    <property type="entry name" value="HMG_box"/>
    <property type="match status" value="1"/>
</dbReference>
<keyword evidence="9" id="KW-1185">Reference proteome</keyword>
<gene>
    <name evidence="8" type="ORF">DPMN_006554</name>
</gene>
<feature type="compositionally biased region" description="Basic and acidic residues" evidence="6">
    <location>
        <begin position="324"/>
        <end position="339"/>
    </location>
</feature>
<name>A0A9D4MWR9_DREPO</name>
<keyword evidence="4 5" id="KW-0539">Nucleus</keyword>
<feature type="DNA-binding region" description="HMG box" evidence="5">
    <location>
        <begin position="536"/>
        <end position="604"/>
    </location>
</feature>
<feature type="compositionally biased region" description="Low complexity" evidence="6">
    <location>
        <begin position="362"/>
        <end position="381"/>
    </location>
</feature>
<feature type="compositionally biased region" description="Low complexity" evidence="6">
    <location>
        <begin position="249"/>
        <end position="278"/>
    </location>
</feature>
<dbReference type="PANTHER" id="PTHR45789">
    <property type="entry name" value="FI18025P1"/>
    <property type="match status" value="1"/>
</dbReference>
<feature type="region of interest" description="Disordered" evidence="6">
    <location>
        <begin position="58"/>
        <end position="121"/>
    </location>
</feature>
<dbReference type="PANTHER" id="PTHR45789:SF2">
    <property type="entry name" value="FI18025P1"/>
    <property type="match status" value="1"/>
</dbReference>
<dbReference type="SMART" id="SM00398">
    <property type="entry name" value="HMG"/>
    <property type="match status" value="1"/>
</dbReference>
<accession>A0A9D4MWR9</accession>
<feature type="region of interest" description="Disordered" evidence="6">
    <location>
        <begin position="1"/>
        <end position="28"/>
    </location>
</feature>
<dbReference type="GO" id="GO:0000981">
    <property type="term" value="F:DNA-binding transcription factor activity, RNA polymerase II-specific"/>
    <property type="evidence" value="ECO:0007669"/>
    <property type="project" value="TreeGrafter"/>
</dbReference>
<dbReference type="GO" id="GO:0005634">
    <property type="term" value="C:nucleus"/>
    <property type="evidence" value="ECO:0007669"/>
    <property type="project" value="UniProtKB-UniRule"/>
</dbReference>
<dbReference type="InterPro" id="IPR009071">
    <property type="entry name" value="HMG_box_dom"/>
</dbReference>
<protein>
    <recommendedName>
        <fullName evidence="7">HMG box domain-containing protein</fullName>
    </recommendedName>
</protein>
<evidence type="ECO:0000256" key="5">
    <source>
        <dbReference type="PROSITE-ProRule" id="PRU00267"/>
    </source>
</evidence>
<evidence type="ECO:0000259" key="7">
    <source>
        <dbReference type="PROSITE" id="PS50118"/>
    </source>
</evidence>
<keyword evidence="2 5" id="KW-0238">DNA-binding</keyword>
<dbReference type="GO" id="GO:0045165">
    <property type="term" value="P:cell fate commitment"/>
    <property type="evidence" value="ECO:0007669"/>
    <property type="project" value="TreeGrafter"/>
</dbReference>
<dbReference type="SUPFAM" id="SSF47095">
    <property type="entry name" value="HMG-box"/>
    <property type="match status" value="1"/>
</dbReference>
<feature type="region of interest" description="Disordered" evidence="6">
    <location>
        <begin position="201"/>
        <end position="229"/>
    </location>
</feature>
<evidence type="ECO:0000256" key="1">
    <source>
        <dbReference type="ARBA" id="ARBA00023015"/>
    </source>
</evidence>
<dbReference type="FunFam" id="1.10.30.10:FF:000003">
    <property type="entry name" value="Putative transcription factor SOX-6"/>
    <property type="match status" value="1"/>
</dbReference>
<reference evidence="8" key="1">
    <citation type="journal article" date="2019" name="bioRxiv">
        <title>The Genome of the Zebra Mussel, Dreissena polymorpha: A Resource for Invasive Species Research.</title>
        <authorList>
            <person name="McCartney M.A."/>
            <person name="Auch B."/>
            <person name="Kono T."/>
            <person name="Mallez S."/>
            <person name="Zhang Y."/>
            <person name="Obille A."/>
            <person name="Becker A."/>
            <person name="Abrahante J.E."/>
            <person name="Garbe J."/>
            <person name="Badalamenti J.P."/>
            <person name="Herman A."/>
            <person name="Mangelson H."/>
            <person name="Liachko I."/>
            <person name="Sullivan S."/>
            <person name="Sone E.D."/>
            <person name="Koren S."/>
            <person name="Silverstein K.A.T."/>
            <person name="Beckman K.B."/>
            <person name="Gohl D.M."/>
        </authorList>
    </citation>
    <scope>NUCLEOTIDE SEQUENCE</scope>
    <source>
        <strain evidence="8">Duluth1</strain>
        <tissue evidence="8">Whole animal</tissue>
    </source>
</reference>
<evidence type="ECO:0000256" key="3">
    <source>
        <dbReference type="ARBA" id="ARBA00023163"/>
    </source>
</evidence>
<dbReference type="InterPro" id="IPR051356">
    <property type="entry name" value="SOX/SOX-like_TF"/>
</dbReference>
<feature type="region of interest" description="Disordered" evidence="6">
    <location>
        <begin position="490"/>
        <end position="514"/>
    </location>
</feature>
<feature type="compositionally biased region" description="Polar residues" evidence="6">
    <location>
        <begin position="283"/>
        <end position="303"/>
    </location>
</feature>
<proteinExistence type="predicted"/>
<feature type="region of interest" description="Disordered" evidence="6">
    <location>
        <begin position="704"/>
        <end position="748"/>
    </location>
</feature>
<evidence type="ECO:0000313" key="9">
    <source>
        <dbReference type="Proteomes" id="UP000828390"/>
    </source>
</evidence>
<evidence type="ECO:0000313" key="8">
    <source>
        <dbReference type="EMBL" id="KAH3882612.1"/>
    </source>
</evidence>
<comment type="caution">
    <text evidence="8">The sequence shown here is derived from an EMBL/GenBank/DDBJ whole genome shotgun (WGS) entry which is preliminary data.</text>
</comment>
<dbReference type="EMBL" id="JAIWYP010000001">
    <property type="protein sequence ID" value="KAH3882612.1"/>
    <property type="molecule type" value="Genomic_DNA"/>
</dbReference>
<dbReference type="GO" id="GO:0000978">
    <property type="term" value="F:RNA polymerase II cis-regulatory region sequence-specific DNA binding"/>
    <property type="evidence" value="ECO:0007669"/>
    <property type="project" value="TreeGrafter"/>
</dbReference>
<feature type="compositionally biased region" description="Basic and acidic residues" evidence="6">
    <location>
        <begin position="304"/>
        <end position="313"/>
    </location>
</feature>
<feature type="region of interest" description="Disordered" evidence="6">
    <location>
        <begin position="242"/>
        <end position="386"/>
    </location>
</feature>
<sequence length="748" mass="83745">MLEIYSDIMRSMSSKRKNTPTKLPRDDVVTERPICNTLPQGTHFDFMRAIDFQTPLHISDNHRTSNGVDSPDSDSSSYERDRPTNKKQRILQSVRNSSDSDSDRESSPHTNNNSTKLGNFGLHKKSMESVLRRLGSHKACEGLSDQEYINSCLEMSSQKAGADMQMFYNIQKLLSDSTVQDKEKKLGEMIAQLQTIRENIRKEKQSSEERSPSPENGSHDVPTHMSAPLRMSPLAPSAFIMETKPRSSPPYSSSPYHLSPLAHSSPTPSDHHSTPSPSHDNRTLTSQSSSLHPTSLWLNTSGESYHKQDRCASDQDGPLNLSKPRSDLPKQDRNHDRHTYPTHFNGSERVTTPPPAHSNHKPVSVTTNSTTISNNNNSLSSPPVPLTPPKVSIPETSSPMFPSLRPSFLPPQFSPYLGLTGHLPMSVLNNNFSAAHSAYLLNGGKMPGMDAEKESMMHDAFARQFAAVHHAGPPVFPGFGLSMYSGAHLSPHNMPNKDRNSGEQMRADSTSPNSKMFGAKIIRSQKEKADMSKPHIKRPMNAFMVWAREERRKILKACPDMHNSNISKILGAKWKAMTNADKQPYYEEQSRLSKLHMEKHPDYRYRPRPKRTCIVDGKKLRISEYKNLMRARRQDIRRVWYGDSGTTYVEGLLNSEQNVPGSSRLMSPSEMAANLHSENGHDMDSDLSDSEDISMLDQESACLHSDDDNVSDSLDQSEDTSMETLSFRSKQNDSDIANGNSHNVHVTS</sequence>
<feature type="compositionally biased region" description="Polar residues" evidence="6">
    <location>
        <begin position="108"/>
        <end position="117"/>
    </location>
</feature>